<organism evidence="2 3">
    <name type="scientific">Plantactinospora endophytica</name>
    <dbReference type="NCBI Taxonomy" id="673535"/>
    <lineage>
        <taxon>Bacteria</taxon>
        <taxon>Bacillati</taxon>
        <taxon>Actinomycetota</taxon>
        <taxon>Actinomycetes</taxon>
        <taxon>Micromonosporales</taxon>
        <taxon>Micromonosporaceae</taxon>
        <taxon>Plantactinospora</taxon>
    </lineage>
</organism>
<protein>
    <recommendedName>
        <fullName evidence="4">DUF4240 domain-containing protein</fullName>
    </recommendedName>
</protein>
<dbReference type="Pfam" id="PF20329">
    <property type="entry name" value="DUF6624"/>
    <property type="match status" value="1"/>
</dbReference>
<evidence type="ECO:0000313" key="3">
    <source>
        <dbReference type="Proteomes" id="UP000646749"/>
    </source>
</evidence>
<evidence type="ECO:0000313" key="2">
    <source>
        <dbReference type="EMBL" id="GIG92241.1"/>
    </source>
</evidence>
<proteinExistence type="predicted"/>
<comment type="caution">
    <text evidence="2">The sequence shown here is derived from an EMBL/GenBank/DDBJ whole genome shotgun (WGS) entry which is preliminary data.</text>
</comment>
<evidence type="ECO:0008006" key="4">
    <source>
        <dbReference type="Google" id="ProtNLM"/>
    </source>
</evidence>
<sequence length="189" mass="21043">MPDGGHAGQMPDAGLAAELVARMDRDQQARAEAVGRRVDGDVWARIQAIDVENTAWFAALLDRHGWPRRSEVGEEASGAAWLLAQHADLDRQFQRRCLALLTEAVRAGEAEPAHLAYLTDRVRLAEGRSQWYGTQFWYGPDGDGELQPWSIEDPAGVDDRRRSVGLEPLADHARRLRQQERTTEPPADG</sequence>
<accession>A0ABQ4EC47</accession>
<name>A0ABQ4EC47_9ACTN</name>
<dbReference type="EMBL" id="BONW01000042">
    <property type="protein sequence ID" value="GIG92241.1"/>
    <property type="molecule type" value="Genomic_DNA"/>
</dbReference>
<dbReference type="InterPro" id="IPR046732">
    <property type="entry name" value="DUF6624"/>
</dbReference>
<gene>
    <name evidence="2" type="ORF">Pen02_71770</name>
</gene>
<reference evidence="2 3" key="1">
    <citation type="submission" date="2021-01" db="EMBL/GenBank/DDBJ databases">
        <title>Whole genome shotgun sequence of Plantactinospora endophytica NBRC 110450.</title>
        <authorList>
            <person name="Komaki H."/>
            <person name="Tamura T."/>
        </authorList>
    </citation>
    <scope>NUCLEOTIDE SEQUENCE [LARGE SCALE GENOMIC DNA]</scope>
    <source>
        <strain evidence="2 3">NBRC 110450</strain>
    </source>
</reference>
<keyword evidence="3" id="KW-1185">Reference proteome</keyword>
<feature type="compositionally biased region" description="Basic and acidic residues" evidence="1">
    <location>
        <begin position="157"/>
        <end position="183"/>
    </location>
</feature>
<feature type="region of interest" description="Disordered" evidence="1">
    <location>
        <begin position="147"/>
        <end position="189"/>
    </location>
</feature>
<dbReference type="Proteomes" id="UP000646749">
    <property type="component" value="Unassembled WGS sequence"/>
</dbReference>
<evidence type="ECO:0000256" key="1">
    <source>
        <dbReference type="SAM" id="MobiDB-lite"/>
    </source>
</evidence>